<organism evidence="1">
    <name type="scientific">Blastochloris viridis</name>
    <name type="common">Rhodopseudomonas viridis</name>
    <dbReference type="NCBI Taxonomy" id="1079"/>
    <lineage>
        <taxon>Bacteria</taxon>
        <taxon>Pseudomonadati</taxon>
        <taxon>Pseudomonadota</taxon>
        <taxon>Alphaproteobacteria</taxon>
        <taxon>Hyphomicrobiales</taxon>
        <taxon>Blastochloridaceae</taxon>
        <taxon>Blastochloris</taxon>
    </lineage>
</organism>
<protein>
    <submittedName>
        <fullName evidence="1">Uncharacterized protein</fullName>
    </submittedName>
</protein>
<name>A0A182D6K1_BLAVI</name>
<dbReference type="EMBL" id="AP014854">
    <property type="protein sequence ID" value="BAS01100.1"/>
    <property type="molecule type" value="Genomic_DNA"/>
</dbReference>
<reference evidence="1" key="1">
    <citation type="journal article" date="2015" name="Genome Announc.">
        <title>Complete Genome Sequence of the Bacteriochlorophyll b-Producing Photosynthetic Bacterium Blastochloris viridis.</title>
        <authorList>
            <person name="Tsukatani Y."/>
            <person name="Hirose Y."/>
            <person name="Harada J."/>
            <person name="Misawa N."/>
            <person name="Mori K."/>
            <person name="Inoue K."/>
            <person name="Tamiaki H."/>
        </authorList>
    </citation>
    <scope>NUCLEOTIDE SEQUENCE [LARGE SCALE GENOMIC DNA]</scope>
    <source>
        <strain evidence="1">DSM 133</strain>
    </source>
</reference>
<proteinExistence type="predicted"/>
<sequence length="69" mass="7675">MYAHQYFLSQRRAINILVTLAGDLKDVERRVKSIADGGHRSAASSEAGLVDKATEHRRATLLRQILKNG</sequence>
<dbReference type="AlphaFoldDB" id="A0A182D6K1"/>
<accession>A0A182D6K1</accession>
<gene>
    <name evidence="1" type="ORF">BV133_3506</name>
</gene>
<evidence type="ECO:0000313" key="1">
    <source>
        <dbReference type="EMBL" id="BAS01100.1"/>
    </source>
</evidence>